<evidence type="ECO:0000256" key="5">
    <source>
        <dbReference type="ARBA" id="ARBA00022519"/>
    </source>
</evidence>
<evidence type="ECO:0000259" key="12">
    <source>
        <dbReference type="Pfam" id="PF12019"/>
    </source>
</evidence>
<dbReference type="GO" id="GO:0015628">
    <property type="term" value="P:protein secretion by the type II secretion system"/>
    <property type="evidence" value="ECO:0007669"/>
    <property type="project" value="InterPro"/>
</dbReference>
<comment type="similarity">
    <text evidence="9">Belongs to the GSP H family.</text>
</comment>
<evidence type="ECO:0000256" key="6">
    <source>
        <dbReference type="ARBA" id="ARBA00022692"/>
    </source>
</evidence>
<sequence>MTSRTSTLPRHGGFTLIELLTTMAVAIVIIGFAVPSMTTFVKNQRLLTAADSLNVALTKARTVAAASNSYVTVAPIDGDWKKGWRLFNEHAAPNGQYEAANDTLIAVYDPLPDDIKYAYDATNGLGYISFSPIGYSQTADKTQMAMAIMFTLGSAQRMVEVSLLGRSRVCTPVAQDPNGYCTMPKISTAS</sequence>
<dbReference type="AlphaFoldDB" id="A0A2N5CH69"/>
<organism evidence="13 14">
    <name type="scientific">Cupriavidus pauculus</name>
    <dbReference type="NCBI Taxonomy" id="82633"/>
    <lineage>
        <taxon>Bacteria</taxon>
        <taxon>Pseudomonadati</taxon>
        <taxon>Pseudomonadota</taxon>
        <taxon>Betaproteobacteria</taxon>
        <taxon>Burkholderiales</taxon>
        <taxon>Burkholderiaceae</taxon>
        <taxon>Cupriavidus</taxon>
    </lineage>
</organism>
<name>A0A2N5CH69_9BURK</name>
<keyword evidence="8 11" id="KW-0472">Membrane</keyword>
<dbReference type="EMBL" id="PJRP01000002">
    <property type="protein sequence ID" value="PLQ01590.1"/>
    <property type="molecule type" value="Genomic_DNA"/>
</dbReference>
<gene>
    <name evidence="13" type="ORF">CYJ10_07930</name>
</gene>
<comment type="subcellular location">
    <subcellularLocation>
        <location evidence="1">Cell inner membrane</location>
        <topology evidence="1">Single-pass membrane protein</topology>
    </subcellularLocation>
</comment>
<evidence type="ECO:0000256" key="9">
    <source>
        <dbReference type="ARBA" id="ARBA00025772"/>
    </source>
</evidence>
<protein>
    <recommendedName>
        <fullName evidence="2">Type II secretion system protein H</fullName>
    </recommendedName>
    <alternativeName>
        <fullName evidence="10">General secretion pathway protein H</fullName>
    </alternativeName>
</protein>
<evidence type="ECO:0000313" key="14">
    <source>
        <dbReference type="Proteomes" id="UP000234341"/>
    </source>
</evidence>
<dbReference type="Gene3D" id="3.55.40.10">
    <property type="entry name" value="minor pseudopilin epsh domain"/>
    <property type="match status" value="1"/>
</dbReference>
<dbReference type="OrthoDB" id="9180128at2"/>
<keyword evidence="5" id="KW-0997">Cell inner membrane</keyword>
<feature type="domain" description="General secretion pathway GspH" evidence="12">
    <location>
        <begin position="49"/>
        <end position="165"/>
    </location>
</feature>
<dbReference type="RefSeq" id="WP_101680941.1">
    <property type="nucleotide sequence ID" value="NZ_PJRP01000002.1"/>
</dbReference>
<dbReference type="InterPro" id="IPR022346">
    <property type="entry name" value="T2SS_GspH"/>
</dbReference>
<dbReference type="Proteomes" id="UP000234341">
    <property type="component" value="Unassembled WGS sequence"/>
</dbReference>
<dbReference type="GO" id="GO:0015627">
    <property type="term" value="C:type II protein secretion system complex"/>
    <property type="evidence" value="ECO:0007669"/>
    <property type="project" value="InterPro"/>
</dbReference>
<evidence type="ECO:0000256" key="8">
    <source>
        <dbReference type="ARBA" id="ARBA00023136"/>
    </source>
</evidence>
<reference evidence="13 14" key="1">
    <citation type="submission" date="2017-12" db="EMBL/GenBank/DDBJ databases">
        <title>Genome sequence of the active heterotrophic nitrifier-denitrifier, Cupriavidus pauculus UM1.</title>
        <authorList>
            <person name="Putonti C."/>
            <person name="Castignetti D."/>
        </authorList>
    </citation>
    <scope>NUCLEOTIDE SEQUENCE [LARGE SCALE GENOMIC DNA]</scope>
    <source>
        <strain evidence="13 14">UM1</strain>
    </source>
</reference>
<evidence type="ECO:0000256" key="7">
    <source>
        <dbReference type="ARBA" id="ARBA00022989"/>
    </source>
</evidence>
<keyword evidence="4" id="KW-0488">Methylation</keyword>
<dbReference type="Pfam" id="PF12019">
    <property type="entry name" value="GspH"/>
    <property type="match status" value="1"/>
</dbReference>
<evidence type="ECO:0000313" key="13">
    <source>
        <dbReference type="EMBL" id="PLQ01590.1"/>
    </source>
</evidence>
<feature type="transmembrane region" description="Helical" evidence="11">
    <location>
        <begin position="12"/>
        <end position="34"/>
    </location>
</feature>
<proteinExistence type="inferred from homology"/>
<dbReference type="InterPro" id="IPR012902">
    <property type="entry name" value="N_methyl_site"/>
</dbReference>
<keyword evidence="3" id="KW-1003">Cell membrane</keyword>
<evidence type="ECO:0000256" key="3">
    <source>
        <dbReference type="ARBA" id="ARBA00022475"/>
    </source>
</evidence>
<keyword evidence="7 11" id="KW-1133">Transmembrane helix</keyword>
<dbReference type="PROSITE" id="PS00409">
    <property type="entry name" value="PROKAR_NTER_METHYL"/>
    <property type="match status" value="1"/>
</dbReference>
<dbReference type="SUPFAM" id="SSF54523">
    <property type="entry name" value="Pili subunits"/>
    <property type="match status" value="1"/>
</dbReference>
<dbReference type="GO" id="GO:0005886">
    <property type="term" value="C:plasma membrane"/>
    <property type="evidence" value="ECO:0007669"/>
    <property type="project" value="UniProtKB-SubCell"/>
</dbReference>
<evidence type="ECO:0000256" key="11">
    <source>
        <dbReference type="SAM" id="Phobius"/>
    </source>
</evidence>
<keyword evidence="6 11" id="KW-0812">Transmembrane</keyword>
<evidence type="ECO:0000256" key="4">
    <source>
        <dbReference type="ARBA" id="ARBA00022481"/>
    </source>
</evidence>
<comment type="caution">
    <text evidence="13">The sequence shown here is derived from an EMBL/GenBank/DDBJ whole genome shotgun (WGS) entry which is preliminary data.</text>
</comment>
<evidence type="ECO:0000256" key="1">
    <source>
        <dbReference type="ARBA" id="ARBA00004377"/>
    </source>
</evidence>
<evidence type="ECO:0000256" key="2">
    <source>
        <dbReference type="ARBA" id="ARBA00021549"/>
    </source>
</evidence>
<dbReference type="InterPro" id="IPR045584">
    <property type="entry name" value="Pilin-like"/>
</dbReference>
<accession>A0A2N5CH69</accession>
<evidence type="ECO:0000256" key="10">
    <source>
        <dbReference type="ARBA" id="ARBA00030775"/>
    </source>
</evidence>